<keyword evidence="1" id="KW-1185">Reference proteome</keyword>
<dbReference type="Proteomes" id="UP000887574">
    <property type="component" value="Unplaced"/>
</dbReference>
<organism evidence="1 2">
    <name type="scientific">Ditylenchus dipsaci</name>
    <dbReference type="NCBI Taxonomy" id="166011"/>
    <lineage>
        <taxon>Eukaryota</taxon>
        <taxon>Metazoa</taxon>
        <taxon>Ecdysozoa</taxon>
        <taxon>Nematoda</taxon>
        <taxon>Chromadorea</taxon>
        <taxon>Rhabditida</taxon>
        <taxon>Tylenchina</taxon>
        <taxon>Tylenchomorpha</taxon>
        <taxon>Sphaerularioidea</taxon>
        <taxon>Anguinidae</taxon>
        <taxon>Anguininae</taxon>
        <taxon>Ditylenchus</taxon>
    </lineage>
</organism>
<evidence type="ECO:0000313" key="2">
    <source>
        <dbReference type="WBParaSite" id="jg25563"/>
    </source>
</evidence>
<dbReference type="AlphaFoldDB" id="A0A915E091"/>
<evidence type="ECO:0000313" key="1">
    <source>
        <dbReference type="Proteomes" id="UP000887574"/>
    </source>
</evidence>
<dbReference type="WBParaSite" id="jg25563">
    <property type="protein sequence ID" value="jg25563"/>
    <property type="gene ID" value="jg25563"/>
</dbReference>
<proteinExistence type="predicted"/>
<name>A0A915E091_9BILA</name>
<reference evidence="2" key="1">
    <citation type="submission" date="2022-11" db="UniProtKB">
        <authorList>
            <consortium name="WormBaseParasite"/>
        </authorList>
    </citation>
    <scope>IDENTIFICATION</scope>
</reference>
<protein>
    <submittedName>
        <fullName evidence="2">Uncharacterized protein</fullName>
    </submittedName>
</protein>
<sequence length="121" mass="14177">MKAKKQKKELENNLEVERITRKLEDIARDLQGANLELGLVHSKHKTAKEEGTEEVYAAEELLGKVFNDVMAATFDKVAKLYTKFNEIMKYKQELKELGEHILEENRKELHQIRLKRANEKI</sequence>
<accession>A0A915E091</accession>